<keyword evidence="2" id="KW-0645">Protease</keyword>
<reference evidence="7 8" key="1">
    <citation type="journal article" date="2018" name="Sci. Rep.">
        <title>Genome sequence of the cauliflower mushroom Sparassis crispa (Hanabiratake) and its association with beneficial usage.</title>
        <authorList>
            <person name="Kiyama R."/>
            <person name="Furutani Y."/>
            <person name="Kawaguchi K."/>
            <person name="Nakanishi T."/>
        </authorList>
    </citation>
    <scope>NUCLEOTIDE SEQUENCE [LARGE SCALE GENOMIC DNA]</scope>
</reference>
<dbReference type="InterPro" id="IPR008758">
    <property type="entry name" value="Peptidase_S28"/>
</dbReference>
<dbReference type="GeneID" id="38776582"/>
<dbReference type="OrthoDB" id="1735038at2759"/>
<sequence>MSALRMLAPLLLLLASVANGLLRDGKLRANTAHPPGVPKVFPRSVNGPVTSRNGTQLPPYDTVYYFDQLIDHTNPSLGTFSQRYWFTYEFYEPGGPIILLTPGEINADGYESYLTNDTMNGLIAEQQNGATIVLEHRFYGYSNPYQNLSVQSLQVHTIQQAIDDLVYFASNADLPMPGGDHVTPTEAPWILIGGSYSGALTSFTVANQPGVFRAAYASSAVVESIVDYWGYFEPIRQYMPQNCSADVEAVIAYLDTVFTTGTTEEQDAMKTLFNMSLSHPDDFTGALRNNLWDWQSLQPYVGPGAQFFEFCDALEVKDGVNAPAQGWGLEHALNAWGTYWADTYYYLICGDYDAETCLGSYDPTQSYYTDIEINDSGRSWEWIVCNYIGFLLDGAPTGWPSLVSRLIQPIYDERQCTYFFPEQFPVATAPNVDATNAAYDGWFVNVDRLFFANGQRDPWREATVSADGTNFKSTQSQRIAVGDGFHCSDLLTASGQVDATIAAVQKQVLAAMAEWLVGYEPSAR</sequence>
<proteinExistence type="inferred from homology"/>
<evidence type="ECO:0000256" key="4">
    <source>
        <dbReference type="ARBA" id="ARBA00022801"/>
    </source>
</evidence>
<evidence type="ECO:0000313" key="7">
    <source>
        <dbReference type="EMBL" id="GBE79665.1"/>
    </source>
</evidence>
<dbReference type="InParanoid" id="A0A401GBY4"/>
<keyword evidence="8" id="KW-1185">Reference proteome</keyword>
<dbReference type="RefSeq" id="XP_027610578.1">
    <property type="nucleotide sequence ID" value="XM_027754777.1"/>
</dbReference>
<name>A0A401GBY4_9APHY</name>
<dbReference type="PANTHER" id="PTHR11010:SF23">
    <property type="entry name" value="SERINE PEPTIDASE"/>
    <property type="match status" value="1"/>
</dbReference>
<evidence type="ECO:0000256" key="6">
    <source>
        <dbReference type="SAM" id="SignalP"/>
    </source>
</evidence>
<dbReference type="EMBL" id="BFAD01000002">
    <property type="protein sequence ID" value="GBE79665.1"/>
    <property type="molecule type" value="Genomic_DNA"/>
</dbReference>
<dbReference type="InterPro" id="IPR029058">
    <property type="entry name" value="AB_hydrolase_fold"/>
</dbReference>
<accession>A0A401GBY4</accession>
<keyword evidence="5" id="KW-0325">Glycoprotein</keyword>
<evidence type="ECO:0000256" key="5">
    <source>
        <dbReference type="ARBA" id="ARBA00023180"/>
    </source>
</evidence>
<dbReference type="Proteomes" id="UP000287166">
    <property type="component" value="Unassembled WGS sequence"/>
</dbReference>
<feature type="signal peptide" evidence="6">
    <location>
        <begin position="1"/>
        <end position="20"/>
    </location>
</feature>
<comment type="caution">
    <text evidence="7">The sequence shown here is derived from an EMBL/GenBank/DDBJ whole genome shotgun (WGS) entry which is preliminary data.</text>
</comment>
<dbReference type="SUPFAM" id="SSF53474">
    <property type="entry name" value="alpha/beta-Hydrolases"/>
    <property type="match status" value="1"/>
</dbReference>
<dbReference type="PANTHER" id="PTHR11010">
    <property type="entry name" value="PROTEASE S28 PRO-X CARBOXYPEPTIDASE-RELATED"/>
    <property type="match status" value="1"/>
</dbReference>
<gene>
    <name evidence="7" type="ORF">SCP_0208650</name>
</gene>
<organism evidence="7 8">
    <name type="scientific">Sparassis crispa</name>
    <dbReference type="NCBI Taxonomy" id="139825"/>
    <lineage>
        <taxon>Eukaryota</taxon>
        <taxon>Fungi</taxon>
        <taxon>Dikarya</taxon>
        <taxon>Basidiomycota</taxon>
        <taxon>Agaricomycotina</taxon>
        <taxon>Agaricomycetes</taxon>
        <taxon>Polyporales</taxon>
        <taxon>Sparassidaceae</taxon>
        <taxon>Sparassis</taxon>
    </lineage>
</organism>
<evidence type="ECO:0000256" key="2">
    <source>
        <dbReference type="ARBA" id="ARBA00022670"/>
    </source>
</evidence>
<feature type="chain" id="PRO_5019303033" evidence="6">
    <location>
        <begin position="21"/>
        <end position="524"/>
    </location>
</feature>
<dbReference type="GO" id="GO:0070008">
    <property type="term" value="F:serine-type exopeptidase activity"/>
    <property type="evidence" value="ECO:0007669"/>
    <property type="project" value="InterPro"/>
</dbReference>
<comment type="similarity">
    <text evidence="1">Belongs to the peptidase S28 family.</text>
</comment>
<dbReference type="GO" id="GO:0008239">
    <property type="term" value="F:dipeptidyl-peptidase activity"/>
    <property type="evidence" value="ECO:0007669"/>
    <property type="project" value="TreeGrafter"/>
</dbReference>
<keyword evidence="3 6" id="KW-0732">Signal</keyword>
<dbReference type="Gene3D" id="3.40.50.1820">
    <property type="entry name" value="alpha/beta hydrolase"/>
    <property type="match status" value="2"/>
</dbReference>
<evidence type="ECO:0000256" key="3">
    <source>
        <dbReference type="ARBA" id="ARBA00022729"/>
    </source>
</evidence>
<protein>
    <submittedName>
        <fullName evidence="7">Probable extracellular serine</fullName>
    </submittedName>
</protein>
<dbReference type="Pfam" id="PF05577">
    <property type="entry name" value="Peptidase_S28"/>
    <property type="match status" value="1"/>
</dbReference>
<dbReference type="AlphaFoldDB" id="A0A401GBY4"/>
<evidence type="ECO:0000256" key="1">
    <source>
        <dbReference type="ARBA" id="ARBA00011079"/>
    </source>
</evidence>
<dbReference type="GO" id="GO:0006508">
    <property type="term" value="P:proteolysis"/>
    <property type="evidence" value="ECO:0007669"/>
    <property type="project" value="UniProtKB-KW"/>
</dbReference>
<evidence type="ECO:0000313" key="8">
    <source>
        <dbReference type="Proteomes" id="UP000287166"/>
    </source>
</evidence>
<keyword evidence="4" id="KW-0378">Hydrolase</keyword>